<dbReference type="InterPro" id="IPR053157">
    <property type="entry name" value="Sterol_Uptake_Regulator"/>
</dbReference>
<dbReference type="AlphaFoldDB" id="A0A9W4JV93"/>
<evidence type="ECO:0000256" key="5">
    <source>
        <dbReference type="SAM" id="MobiDB-lite"/>
    </source>
</evidence>
<dbReference type="GO" id="GO:0003677">
    <property type="term" value="F:DNA binding"/>
    <property type="evidence" value="ECO:0007669"/>
    <property type="project" value="UniProtKB-KW"/>
</dbReference>
<dbReference type="CDD" id="cd00067">
    <property type="entry name" value="GAL4"/>
    <property type="match status" value="1"/>
</dbReference>
<dbReference type="Pfam" id="PF00172">
    <property type="entry name" value="Zn_clus"/>
    <property type="match status" value="1"/>
</dbReference>
<dbReference type="SMART" id="SM00066">
    <property type="entry name" value="GAL4"/>
    <property type="match status" value="1"/>
</dbReference>
<gene>
    <name evidence="7" type="ORF">PSALAMII_LOCUS9977</name>
</gene>
<protein>
    <recommendedName>
        <fullName evidence="6">Zn(2)-C6 fungal-type domain-containing protein</fullName>
    </recommendedName>
</protein>
<evidence type="ECO:0000313" key="8">
    <source>
        <dbReference type="Proteomes" id="UP001152649"/>
    </source>
</evidence>
<evidence type="ECO:0000256" key="3">
    <source>
        <dbReference type="ARBA" id="ARBA00023163"/>
    </source>
</evidence>
<dbReference type="Gene3D" id="1.10.287.370">
    <property type="match status" value="1"/>
</dbReference>
<dbReference type="InterPro" id="IPR021858">
    <property type="entry name" value="Fun_TF"/>
</dbReference>
<dbReference type="EMBL" id="CAJVPG010000444">
    <property type="protein sequence ID" value="CAG8421964.1"/>
    <property type="molecule type" value="Genomic_DNA"/>
</dbReference>
<dbReference type="Gene3D" id="4.10.240.10">
    <property type="entry name" value="Zn(2)-C6 fungal-type DNA-binding domain"/>
    <property type="match status" value="1"/>
</dbReference>
<dbReference type="GO" id="GO:0008270">
    <property type="term" value="F:zinc ion binding"/>
    <property type="evidence" value="ECO:0007669"/>
    <property type="project" value="InterPro"/>
</dbReference>
<dbReference type="SUPFAM" id="SSF57701">
    <property type="entry name" value="Zn2/Cys6 DNA-binding domain"/>
    <property type="match status" value="1"/>
</dbReference>
<dbReference type="CDD" id="cd23157">
    <property type="entry name" value="Prefoldin_5"/>
    <property type="match status" value="1"/>
</dbReference>
<evidence type="ECO:0000259" key="6">
    <source>
        <dbReference type="PROSITE" id="PS50048"/>
    </source>
</evidence>
<dbReference type="PANTHER" id="PTHR47784:SF5">
    <property type="entry name" value="STEROL UPTAKE CONTROL PROTEIN 2"/>
    <property type="match status" value="1"/>
</dbReference>
<dbReference type="Proteomes" id="UP001152649">
    <property type="component" value="Unassembled WGS sequence"/>
</dbReference>
<keyword evidence="2" id="KW-0238">DNA-binding</keyword>
<evidence type="ECO:0000256" key="2">
    <source>
        <dbReference type="ARBA" id="ARBA00023125"/>
    </source>
</evidence>
<name>A0A9W4JV93_9EURO</name>
<organism evidence="7 8">
    <name type="scientific">Penicillium salamii</name>
    <dbReference type="NCBI Taxonomy" id="1612424"/>
    <lineage>
        <taxon>Eukaryota</taxon>
        <taxon>Fungi</taxon>
        <taxon>Dikarya</taxon>
        <taxon>Ascomycota</taxon>
        <taxon>Pezizomycotina</taxon>
        <taxon>Eurotiomycetes</taxon>
        <taxon>Eurotiomycetidae</taxon>
        <taxon>Eurotiales</taxon>
        <taxon>Aspergillaceae</taxon>
        <taxon>Penicillium</taxon>
    </lineage>
</organism>
<reference evidence="7" key="1">
    <citation type="submission" date="2021-07" db="EMBL/GenBank/DDBJ databases">
        <authorList>
            <person name="Branca A.L. A."/>
        </authorList>
    </citation>
    <scope>NUCLEOTIDE SEQUENCE</scope>
</reference>
<dbReference type="GO" id="GO:0001228">
    <property type="term" value="F:DNA-binding transcription activator activity, RNA polymerase II-specific"/>
    <property type="evidence" value="ECO:0007669"/>
    <property type="project" value="TreeGrafter"/>
</dbReference>
<keyword evidence="4" id="KW-0539">Nucleus</keyword>
<dbReference type="Pfam" id="PF02996">
    <property type="entry name" value="Prefoldin"/>
    <property type="match status" value="1"/>
</dbReference>
<keyword evidence="1" id="KW-0805">Transcription regulation</keyword>
<dbReference type="OrthoDB" id="3356905at2759"/>
<dbReference type="NCBIfam" id="TIGR00293">
    <property type="entry name" value="prefoldin subunit alpha"/>
    <property type="match status" value="1"/>
</dbReference>
<dbReference type="PROSITE" id="PS50048">
    <property type="entry name" value="ZN2_CY6_FUNGAL_2"/>
    <property type="match status" value="1"/>
</dbReference>
<evidence type="ECO:0000256" key="1">
    <source>
        <dbReference type="ARBA" id="ARBA00023015"/>
    </source>
</evidence>
<dbReference type="Pfam" id="PF11951">
    <property type="entry name" value="Fungal_trans_2"/>
    <property type="match status" value="1"/>
</dbReference>
<evidence type="ECO:0000256" key="4">
    <source>
        <dbReference type="ARBA" id="ARBA00023242"/>
    </source>
</evidence>
<keyword evidence="3" id="KW-0804">Transcription</keyword>
<dbReference type="InterPro" id="IPR009053">
    <property type="entry name" value="Prefoldin"/>
</dbReference>
<proteinExistence type="predicted"/>
<dbReference type="InterPro" id="IPR036864">
    <property type="entry name" value="Zn2-C6_fun-type_DNA-bd_sf"/>
</dbReference>
<accession>A0A9W4JV93</accession>
<feature type="domain" description="Zn(2)-C6 fungal-type" evidence="6">
    <location>
        <begin position="13"/>
        <end position="43"/>
    </location>
</feature>
<dbReference type="PANTHER" id="PTHR47784">
    <property type="entry name" value="STEROL UPTAKE CONTROL PROTEIN 2"/>
    <property type="match status" value="1"/>
</dbReference>
<feature type="region of interest" description="Disordered" evidence="5">
    <location>
        <begin position="439"/>
        <end position="502"/>
    </location>
</feature>
<evidence type="ECO:0000313" key="7">
    <source>
        <dbReference type="EMBL" id="CAG8421964.1"/>
    </source>
</evidence>
<keyword evidence="8" id="KW-1185">Reference proteome</keyword>
<dbReference type="SUPFAM" id="SSF46579">
    <property type="entry name" value="Prefoldin"/>
    <property type="match status" value="1"/>
</dbReference>
<dbReference type="InterPro" id="IPR004127">
    <property type="entry name" value="Prefoldin_subunit_alpha"/>
</dbReference>
<dbReference type="InterPro" id="IPR001138">
    <property type="entry name" value="Zn2Cys6_DnaBD"/>
</dbReference>
<comment type="caution">
    <text evidence="7">The sequence shown here is derived from an EMBL/GenBank/DDBJ whole genome shotgun (WGS) entry which is preliminary data.</text>
</comment>
<sequence length="666" mass="75558">MPRTTLGQKSRMGCRECKTRKVKCDEQRPICGGCSKFNKRCSFLRTTPYLWGPLLSQTIDRDQVNSSRKPRLNVRKGLSKQAQDKPGYTLEDMRLLHHFTSCTSATLSDDPEAHRTWATTVVQIAFAHSFLLQGILALAALHMASSNTDEKEHLSILAASKQDAALRDFRRQLEKITPQNCDAIFAFSFLAEYYIPASAGTVINPAATFMEDDFFDAITDWLRLHQGTSNIYECKGQLIQNGPVALLWSDILGERCLSPSKHHTGDTKFYQLHDLAEKWDTDILCTMSDAHENKINSRALEILVEAFNIVSEDSKANTGRVSVNELLNDTPLSEDENHTRVKGSNYLSLSFGWLFEIPIGFVELLEQRRPATLIIFAYFSVLFQNAPKFWWNEPIPAKIVKAVAAVLPPEYHRWIEWPIRELFAVHRLRPQLPHEGVFRSSPPTCIDNHTNPTSTNPIAQYPQCRKPGQMERPRARVRPPISLQPRPADKQQTRQEPTNPTSAVNLASLSVPQLRALQTRLTSELEHLTTSHTKLRAAQAKFRDCVRSITDGVTGNEKKGTDGRNEILVPLTSSLYVKGRLTDREKVLVDVGTGFYVEKTPAKATEFYDGKVKDLETNLVELEKIVQTKSTQLRVVEESEFIPRGWHTRSWLQCVNIVRRLTFSQH</sequence>
<dbReference type="PROSITE" id="PS00463">
    <property type="entry name" value="ZN2_CY6_FUNGAL_1"/>
    <property type="match status" value="1"/>
</dbReference>
<feature type="compositionally biased region" description="Polar residues" evidence="5">
    <location>
        <begin position="441"/>
        <end position="458"/>
    </location>
</feature>